<name>A0AAE1APU0_9GAST</name>
<dbReference type="EMBL" id="JAWDGP010001458">
    <property type="protein sequence ID" value="KAK3791673.1"/>
    <property type="molecule type" value="Genomic_DNA"/>
</dbReference>
<proteinExistence type="predicted"/>
<evidence type="ECO:0000256" key="1">
    <source>
        <dbReference type="SAM" id="MobiDB-lite"/>
    </source>
</evidence>
<feature type="region of interest" description="Disordered" evidence="1">
    <location>
        <begin position="1"/>
        <end position="52"/>
    </location>
</feature>
<accession>A0AAE1APU0</accession>
<dbReference type="AlphaFoldDB" id="A0AAE1APU0"/>
<evidence type="ECO:0000313" key="3">
    <source>
        <dbReference type="Proteomes" id="UP001283361"/>
    </source>
</evidence>
<dbReference type="Proteomes" id="UP001283361">
    <property type="component" value="Unassembled WGS sequence"/>
</dbReference>
<gene>
    <name evidence="2" type="ORF">RRG08_043909</name>
</gene>
<organism evidence="2 3">
    <name type="scientific">Elysia crispata</name>
    <name type="common">lettuce slug</name>
    <dbReference type="NCBI Taxonomy" id="231223"/>
    <lineage>
        <taxon>Eukaryota</taxon>
        <taxon>Metazoa</taxon>
        <taxon>Spiralia</taxon>
        <taxon>Lophotrochozoa</taxon>
        <taxon>Mollusca</taxon>
        <taxon>Gastropoda</taxon>
        <taxon>Heterobranchia</taxon>
        <taxon>Euthyneura</taxon>
        <taxon>Panpulmonata</taxon>
        <taxon>Sacoglossa</taxon>
        <taxon>Placobranchoidea</taxon>
        <taxon>Plakobranchidae</taxon>
        <taxon>Elysia</taxon>
    </lineage>
</organism>
<sequence>MPCLQEACVPKSHVSTMPGKRGASGLGRNSPDSKRLRLNRHANGSKPPEVGEAVDENVINSLIYSTYLDQ</sequence>
<keyword evidence="3" id="KW-1185">Reference proteome</keyword>
<comment type="caution">
    <text evidence="2">The sequence shown here is derived from an EMBL/GenBank/DDBJ whole genome shotgun (WGS) entry which is preliminary data.</text>
</comment>
<reference evidence="2" key="1">
    <citation type="journal article" date="2023" name="G3 (Bethesda)">
        <title>A reference genome for the long-term kleptoplast-retaining sea slug Elysia crispata morphotype clarki.</title>
        <authorList>
            <person name="Eastman K.E."/>
            <person name="Pendleton A.L."/>
            <person name="Shaikh M.A."/>
            <person name="Suttiyut T."/>
            <person name="Ogas R."/>
            <person name="Tomko P."/>
            <person name="Gavelis G."/>
            <person name="Widhalm J.R."/>
            <person name="Wisecaver J.H."/>
        </authorList>
    </citation>
    <scope>NUCLEOTIDE SEQUENCE</scope>
    <source>
        <strain evidence="2">ECLA1</strain>
    </source>
</reference>
<evidence type="ECO:0000313" key="2">
    <source>
        <dbReference type="EMBL" id="KAK3791673.1"/>
    </source>
</evidence>
<protein>
    <submittedName>
        <fullName evidence="2">Uncharacterized protein</fullName>
    </submittedName>
</protein>